<dbReference type="SMART" id="SM00256">
    <property type="entry name" value="FBOX"/>
    <property type="match status" value="1"/>
</dbReference>
<name>T1GDY2_MEGSC</name>
<dbReference type="InterPro" id="IPR001810">
    <property type="entry name" value="F-box_dom"/>
</dbReference>
<proteinExistence type="predicted"/>
<evidence type="ECO:0000256" key="1">
    <source>
        <dbReference type="SAM" id="MobiDB-lite"/>
    </source>
</evidence>
<feature type="region of interest" description="Disordered" evidence="1">
    <location>
        <begin position="76"/>
        <end position="100"/>
    </location>
</feature>
<organism evidence="3 4">
    <name type="scientific">Megaselia scalaris</name>
    <name type="common">Humpbacked fly</name>
    <name type="synonym">Phora scalaris</name>
    <dbReference type="NCBI Taxonomy" id="36166"/>
    <lineage>
        <taxon>Eukaryota</taxon>
        <taxon>Metazoa</taxon>
        <taxon>Ecdysozoa</taxon>
        <taxon>Arthropoda</taxon>
        <taxon>Hexapoda</taxon>
        <taxon>Insecta</taxon>
        <taxon>Pterygota</taxon>
        <taxon>Neoptera</taxon>
        <taxon>Endopterygota</taxon>
        <taxon>Diptera</taxon>
        <taxon>Brachycera</taxon>
        <taxon>Muscomorpha</taxon>
        <taxon>Platypezoidea</taxon>
        <taxon>Phoridae</taxon>
        <taxon>Megaseliini</taxon>
        <taxon>Megaselia</taxon>
    </lineage>
</organism>
<keyword evidence="4" id="KW-1185">Reference proteome</keyword>
<dbReference type="InterPro" id="IPR036047">
    <property type="entry name" value="F-box-like_dom_sf"/>
</dbReference>
<reference evidence="4" key="1">
    <citation type="submission" date="2013-02" db="EMBL/GenBank/DDBJ databases">
        <authorList>
            <person name="Hughes D."/>
        </authorList>
    </citation>
    <scope>NUCLEOTIDE SEQUENCE</scope>
    <source>
        <strain>Durham</strain>
        <strain evidence="4">NC isolate 2 -- Noor lab</strain>
    </source>
</reference>
<dbReference type="STRING" id="36166.T1GDY2"/>
<sequence length="237" mass="27582">MRMAKFLQATPNPNCSIFQVRIEKFDEIKEDFEYVPEDRSSVCWTCNGFYGSSLNDPICSICHSFLIPMNVSFPQQQRMDYDDGDDSGNDEPPLHSDQPAAANLNQQHNNQYQSVPRSVAIEFYKQLREMSNDQRARNREPENTELATLIDILAHPAEVRNPTISDVEIGALPVEVLIHIFSYLDDISLWVVSEVSKQWREIVEINSPETMWKRSLRERWPLFMNKVEVHSWFKVSQ</sequence>
<evidence type="ECO:0000313" key="4">
    <source>
        <dbReference type="Proteomes" id="UP000015102"/>
    </source>
</evidence>
<dbReference type="OMA" id="PICSICH"/>
<reference evidence="3" key="2">
    <citation type="submission" date="2015-06" db="UniProtKB">
        <authorList>
            <consortium name="EnsemblMetazoa"/>
        </authorList>
    </citation>
    <scope>IDENTIFICATION</scope>
</reference>
<dbReference type="EnsemblMetazoa" id="MESCA001535-RA">
    <property type="protein sequence ID" value="MESCA001535-PA"/>
    <property type="gene ID" value="MESCA001535"/>
</dbReference>
<dbReference type="Gene3D" id="1.20.1280.50">
    <property type="match status" value="1"/>
</dbReference>
<evidence type="ECO:0000259" key="2">
    <source>
        <dbReference type="PROSITE" id="PS50181"/>
    </source>
</evidence>
<accession>T1GDY2</accession>
<dbReference type="Proteomes" id="UP000015102">
    <property type="component" value="Unassembled WGS sequence"/>
</dbReference>
<dbReference type="HOGENOM" id="CLU_1171794_0_0_1"/>
<dbReference type="Pfam" id="PF12937">
    <property type="entry name" value="F-box-like"/>
    <property type="match status" value="1"/>
</dbReference>
<evidence type="ECO:0000313" key="3">
    <source>
        <dbReference type="EnsemblMetazoa" id="MESCA001535-PA"/>
    </source>
</evidence>
<dbReference type="SUPFAM" id="SSF81383">
    <property type="entry name" value="F-box domain"/>
    <property type="match status" value="1"/>
</dbReference>
<dbReference type="EMBL" id="CAQQ02191112">
    <property type="status" value="NOT_ANNOTATED_CDS"/>
    <property type="molecule type" value="Genomic_DNA"/>
</dbReference>
<dbReference type="AlphaFoldDB" id="T1GDY2"/>
<protein>
    <recommendedName>
        <fullName evidence="2">F-box domain-containing protein</fullName>
    </recommendedName>
</protein>
<feature type="domain" description="F-box" evidence="2">
    <location>
        <begin position="166"/>
        <end position="215"/>
    </location>
</feature>
<dbReference type="PROSITE" id="PS50181">
    <property type="entry name" value="FBOX"/>
    <property type="match status" value="1"/>
</dbReference>